<sequence>MKLNELFLKGDVDRIMAFPPNKNYKDEWIWAYSKNGKYNVKSGSWLVAQPIVYQELLPVETSRQNNLKSKIWEVDTMPKIKMFMWRVLSGALAVAECLRAHGMQAIQICQICKNGNESVVHVLVECDMAKQVWLNVKIPLPQQGVAKTTADYMEYFLGLMGKATIPGKYKRAIPWLLWGIWKQRNAKMYAGNGGDADIIIAQALEEAEEWKRVNSLEMVTEVQRVSGFGLENKWPPTCVLKCNINSSWVNSSRMCGGSWIVRDHRGEVKFHARDAFLPAQNRIVAELRCLLWVMQSLLDLRILDVEIWSESGAALEALNNPRDWPRFRSYLDRFYKLKLHFHQLKLTQSSSKANVVARKIASSVTMEARLHSYLATGGPTWLSSIIHQESRS</sequence>
<name>A0ABD1AZI5_CARAN</name>
<gene>
    <name evidence="3" type="ORF">V5N11_004297</name>
</gene>
<keyword evidence="4" id="KW-1185">Reference proteome</keyword>
<dbReference type="EMBL" id="JBANAX010000486">
    <property type="protein sequence ID" value="KAL1207090.1"/>
    <property type="molecule type" value="Genomic_DNA"/>
</dbReference>
<dbReference type="InterPro" id="IPR036397">
    <property type="entry name" value="RNaseH_sf"/>
</dbReference>
<protein>
    <submittedName>
        <fullName evidence="3">Ribonuclease H protein</fullName>
    </submittedName>
</protein>
<feature type="domain" description="Reverse transcriptase zinc-binding" evidence="2">
    <location>
        <begin position="62"/>
        <end position="133"/>
    </location>
</feature>
<organism evidence="3 4">
    <name type="scientific">Cardamine amara subsp. amara</name>
    <dbReference type="NCBI Taxonomy" id="228776"/>
    <lineage>
        <taxon>Eukaryota</taxon>
        <taxon>Viridiplantae</taxon>
        <taxon>Streptophyta</taxon>
        <taxon>Embryophyta</taxon>
        <taxon>Tracheophyta</taxon>
        <taxon>Spermatophyta</taxon>
        <taxon>Magnoliopsida</taxon>
        <taxon>eudicotyledons</taxon>
        <taxon>Gunneridae</taxon>
        <taxon>Pentapetalae</taxon>
        <taxon>rosids</taxon>
        <taxon>malvids</taxon>
        <taxon>Brassicales</taxon>
        <taxon>Brassicaceae</taxon>
        <taxon>Cardamineae</taxon>
        <taxon>Cardamine</taxon>
    </lineage>
</organism>
<reference evidence="3 4" key="1">
    <citation type="submission" date="2024-04" db="EMBL/GenBank/DDBJ databases">
        <title>Genome assembly C_amara_ONT_v2.</title>
        <authorList>
            <person name="Yant L."/>
            <person name="Moore C."/>
            <person name="Slenker M."/>
        </authorList>
    </citation>
    <scope>NUCLEOTIDE SEQUENCE [LARGE SCALE GENOMIC DNA]</scope>
    <source>
        <tissue evidence="3">Leaf</tissue>
    </source>
</reference>
<feature type="domain" description="RNase H type-1" evidence="1">
    <location>
        <begin position="243"/>
        <end position="363"/>
    </location>
</feature>
<dbReference type="InterPro" id="IPR052929">
    <property type="entry name" value="RNase_H-like_EbsB-rel"/>
</dbReference>
<dbReference type="CDD" id="cd06222">
    <property type="entry name" value="RNase_H_like"/>
    <property type="match status" value="1"/>
</dbReference>
<evidence type="ECO:0000259" key="1">
    <source>
        <dbReference type="Pfam" id="PF13456"/>
    </source>
</evidence>
<dbReference type="Proteomes" id="UP001558713">
    <property type="component" value="Unassembled WGS sequence"/>
</dbReference>
<evidence type="ECO:0000313" key="3">
    <source>
        <dbReference type="EMBL" id="KAL1207090.1"/>
    </source>
</evidence>
<dbReference type="InterPro" id="IPR044730">
    <property type="entry name" value="RNase_H-like_dom_plant"/>
</dbReference>
<dbReference type="PANTHER" id="PTHR47074:SF53">
    <property type="entry name" value="REVERSE TRANSCRIPTASE-LIKE PROTEIN"/>
    <property type="match status" value="1"/>
</dbReference>
<dbReference type="Pfam" id="PF13456">
    <property type="entry name" value="RVT_3"/>
    <property type="match status" value="1"/>
</dbReference>
<dbReference type="Gene3D" id="3.30.420.10">
    <property type="entry name" value="Ribonuclease H-like superfamily/Ribonuclease H"/>
    <property type="match status" value="1"/>
</dbReference>
<dbReference type="Pfam" id="PF13966">
    <property type="entry name" value="zf-RVT"/>
    <property type="match status" value="1"/>
</dbReference>
<dbReference type="AlphaFoldDB" id="A0ABD1AZI5"/>
<proteinExistence type="predicted"/>
<dbReference type="InterPro" id="IPR026960">
    <property type="entry name" value="RVT-Znf"/>
</dbReference>
<dbReference type="PANTHER" id="PTHR47074">
    <property type="entry name" value="BNAC02G40300D PROTEIN"/>
    <property type="match status" value="1"/>
</dbReference>
<comment type="caution">
    <text evidence="3">The sequence shown here is derived from an EMBL/GenBank/DDBJ whole genome shotgun (WGS) entry which is preliminary data.</text>
</comment>
<evidence type="ECO:0000313" key="4">
    <source>
        <dbReference type="Proteomes" id="UP001558713"/>
    </source>
</evidence>
<accession>A0ABD1AZI5</accession>
<dbReference type="InterPro" id="IPR002156">
    <property type="entry name" value="RNaseH_domain"/>
</dbReference>
<evidence type="ECO:0000259" key="2">
    <source>
        <dbReference type="Pfam" id="PF13966"/>
    </source>
</evidence>